<keyword evidence="1" id="KW-0472">Membrane</keyword>
<dbReference type="EMBL" id="GBRH01221054">
    <property type="protein sequence ID" value="JAD76841.1"/>
    <property type="molecule type" value="Transcribed_RNA"/>
</dbReference>
<sequence>MFKRRHSCIIYDLHVISLSRFFWLVISVCYIQLETYFLCLILLYDLY</sequence>
<proteinExistence type="predicted"/>
<accession>A0A0A9CMK8</accession>
<feature type="transmembrane region" description="Helical" evidence="1">
    <location>
        <begin position="21"/>
        <end position="44"/>
    </location>
</feature>
<keyword evidence="1" id="KW-1133">Transmembrane helix</keyword>
<reference evidence="2" key="1">
    <citation type="submission" date="2014-09" db="EMBL/GenBank/DDBJ databases">
        <authorList>
            <person name="Magalhaes I.L.F."/>
            <person name="Oliveira U."/>
            <person name="Santos F.R."/>
            <person name="Vidigal T.H.D.A."/>
            <person name="Brescovit A.D."/>
            <person name="Santos A.J."/>
        </authorList>
    </citation>
    <scope>NUCLEOTIDE SEQUENCE</scope>
    <source>
        <tissue evidence="2">Shoot tissue taken approximately 20 cm above the soil surface</tissue>
    </source>
</reference>
<dbReference type="AlphaFoldDB" id="A0A0A9CMK8"/>
<reference evidence="2" key="2">
    <citation type="journal article" date="2015" name="Data Brief">
        <title>Shoot transcriptome of the giant reed, Arundo donax.</title>
        <authorList>
            <person name="Barrero R.A."/>
            <person name="Guerrero F.D."/>
            <person name="Moolhuijzen P."/>
            <person name="Goolsby J.A."/>
            <person name="Tidwell J."/>
            <person name="Bellgard S.E."/>
            <person name="Bellgard M.I."/>
        </authorList>
    </citation>
    <scope>NUCLEOTIDE SEQUENCE</scope>
    <source>
        <tissue evidence="2">Shoot tissue taken approximately 20 cm above the soil surface</tissue>
    </source>
</reference>
<evidence type="ECO:0000313" key="2">
    <source>
        <dbReference type="EMBL" id="JAD76841.1"/>
    </source>
</evidence>
<evidence type="ECO:0000256" key="1">
    <source>
        <dbReference type="SAM" id="Phobius"/>
    </source>
</evidence>
<name>A0A0A9CMK8_ARUDO</name>
<keyword evidence="1" id="KW-0812">Transmembrane</keyword>
<protein>
    <submittedName>
        <fullName evidence="2">Uncharacterized protein</fullName>
    </submittedName>
</protein>
<organism evidence="2">
    <name type="scientific">Arundo donax</name>
    <name type="common">Giant reed</name>
    <name type="synonym">Donax arundinaceus</name>
    <dbReference type="NCBI Taxonomy" id="35708"/>
    <lineage>
        <taxon>Eukaryota</taxon>
        <taxon>Viridiplantae</taxon>
        <taxon>Streptophyta</taxon>
        <taxon>Embryophyta</taxon>
        <taxon>Tracheophyta</taxon>
        <taxon>Spermatophyta</taxon>
        <taxon>Magnoliopsida</taxon>
        <taxon>Liliopsida</taxon>
        <taxon>Poales</taxon>
        <taxon>Poaceae</taxon>
        <taxon>PACMAD clade</taxon>
        <taxon>Arundinoideae</taxon>
        <taxon>Arundineae</taxon>
        <taxon>Arundo</taxon>
    </lineage>
</organism>